<keyword evidence="4 6" id="KW-0067">ATP-binding</keyword>
<evidence type="ECO:0000313" key="7">
    <source>
        <dbReference type="Proteomes" id="UP000019666"/>
    </source>
</evidence>
<dbReference type="Proteomes" id="UP000019666">
    <property type="component" value="Unassembled WGS sequence"/>
</dbReference>
<evidence type="ECO:0000259" key="5">
    <source>
        <dbReference type="PROSITE" id="PS50893"/>
    </source>
</evidence>
<keyword evidence="7" id="KW-1185">Reference proteome</keyword>
<dbReference type="GO" id="GO:0005315">
    <property type="term" value="F:phosphate transmembrane transporter activity"/>
    <property type="evidence" value="ECO:0007669"/>
    <property type="project" value="InterPro"/>
</dbReference>
<dbReference type="AlphaFoldDB" id="A0A017HHU3"/>
<dbReference type="InterPro" id="IPR027417">
    <property type="entry name" value="P-loop_NTPase"/>
</dbReference>
<dbReference type="InterPro" id="IPR003439">
    <property type="entry name" value="ABC_transporter-like_ATP-bd"/>
</dbReference>
<dbReference type="CDD" id="cd03260">
    <property type="entry name" value="ABC_PstB_phosphate_transporter"/>
    <property type="match status" value="1"/>
</dbReference>
<protein>
    <submittedName>
        <fullName evidence="6">Phosphate transport ATP-binding protein PstB</fullName>
    </submittedName>
</protein>
<reference evidence="6 7" key="1">
    <citation type="submission" date="2013-02" db="EMBL/GenBank/DDBJ databases">
        <authorList>
            <person name="Fiebig A."/>
            <person name="Goeker M."/>
            <person name="Klenk H.-P.P."/>
        </authorList>
    </citation>
    <scope>NUCLEOTIDE SEQUENCE [LARGE SCALE GENOMIC DNA]</scope>
    <source>
        <strain evidence="6 7">DSM 19309</strain>
    </source>
</reference>
<dbReference type="InterPro" id="IPR003593">
    <property type="entry name" value="AAA+_ATPase"/>
</dbReference>
<dbReference type="SUPFAM" id="SSF52540">
    <property type="entry name" value="P-loop containing nucleoside triphosphate hydrolases"/>
    <property type="match status" value="1"/>
</dbReference>
<dbReference type="PROSITE" id="PS50893">
    <property type="entry name" value="ABC_TRANSPORTER_2"/>
    <property type="match status" value="1"/>
</dbReference>
<dbReference type="GO" id="GO:0035435">
    <property type="term" value="P:phosphate ion transmembrane transport"/>
    <property type="evidence" value="ECO:0007669"/>
    <property type="project" value="InterPro"/>
</dbReference>
<dbReference type="GO" id="GO:0005524">
    <property type="term" value="F:ATP binding"/>
    <property type="evidence" value="ECO:0007669"/>
    <property type="project" value="UniProtKB-KW"/>
</dbReference>
<proteinExistence type="predicted"/>
<evidence type="ECO:0000256" key="4">
    <source>
        <dbReference type="ARBA" id="ARBA00022840"/>
    </source>
</evidence>
<dbReference type="InterPro" id="IPR005670">
    <property type="entry name" value="PstB-like"/>
</dbReference>
<dbReference type="PATRIC" id="fig|442562.3.peg.4421"/>
<dbReference type="RefSeq" id="WP_051521019.1">
    <property type="nucleotide sequence ID" value="NZ_KK088555.1"/>
</dbReference>
<dbReference type="Gene3D" id="3.40.50.300">
    <property type="entry name" value="P-loop containing nucleotide triphosphate hydrolases"/>
    <property type="match status" value="1"/>
</dbReference>
<sequence length="265" mass="29271">MNDLRLFERAQAVDETKISAKGVNVHYGAAHALKDVSVEIGDRRVTAFIGPSGCGKSTFLRCLNRMNDTIPSARVTGRIELDGQDIYDPRVDPVQLRAKVGMVFQKPNPFPKSIYENVAYGPRIHGLARSRADMDAIVEKALRRAALWNEAKDRLNAPGTGLSGGQQQRLCIARAVATEPEVLLMDEPCSALDPIATAQVEELIDELRQNYSVVIVTHSMQQAARVSQRTAFFHLGHLVEYGETGQIFTNPRDPRTESYISGRIG</sequence>
<dbReference type="SMART" id="SM00382">
    <property type="entry name" value="AAA"/>
    <property type="match status" value="1"/>
</dbReference>
<dbReference type="PANTHER" id="PTHR43423:SF1">
    <property type="entry name" value="ABC TRANSPORTER I FAMILY MEMBER 17"/>
    <property type="match status" value="1"/>
</dbReference>
<dbReference type="GO" id="GO:0016887">
    <property type="term" value="F:ATP hydrolysis activity"/>
    <property type="evidence" value="ECO:0007669"/>
    <property type="project" value="InterPro"/>
</dbReference>
<dbReference type="InterPro" id="IPR017871">
    <property type="entry name" value="ABC_transporter-like_CS"/>
</dbReference>
<evidence type="ECO:0000256" key="2">
    <source>
        <dbReference type="ARBA" id="ARBA00022592"/>
    </source>
</evidence>
<evidence type="ECO:0000313" key="6">
    <source>
        <dbReference type="EMBL" id="EYD73895.1"/>
    </source>
</evidence>
<dbReference type="STRING" id="442562.Rumeso_04492"/>
<dbReference type="GO" id="GO:0016020">
    <property type="term" value="C:membrane"/>
    <property type="evidence" value="ECO:0007669"/>
    <property type="project" value="InterPro"/>
</dbReference>
<evidence type="ECO:0000256" key="1">
    <source>
        <dbReference type="ARBA" id="ARBA00022448"/>
    </source>
</evidence>
<name>A0A017HHU3_9RHOB</name>
<feature type="domain" description="ABC transporter" evidence="5">
    <location>
        <begin position="18"/>
        <end position="260"/>
    </location>
</feature>
<keyword evidence="3" id="KW-0547">Nucleotide-binding</keyword>
<dbReference type="NCBIfam" id="TIGR00972">
    <property type="entry name" value="3a0107s01c2"/>
    <property type="match status" value="1"/>
</dbReference>
<accession>A0A017HHU3</accession>
<organism evidence="6 7">
    <name type="scientific">Rubellimicrobium mesophilum DSM 19309</name>
    <dbReference type="NCBI Taxonomy" id="442562"/>
    <lineage>
        <taxon>Bacteria</taxon>
        <taxon>Pseudomonadati</taxon>
        <taxon>Pseudomonadota</taxon>
        <taxon>Alphaproteobacteria</taxon>
        <taxon>Rhodobacterales</taxon>
        <taxon>Roseobacteraceae</taxon>
        <taxon>Rubellimicrobium</taxon>
    </lineage>
</organism>
<dbReference type="Pfam" id="PF00005">
    <property type="entry name" value="ABC_tran"/>
    <property type="match status" value="1"/>
</dbReference>
<keyword evidence="1" id="KW-0813">Transport</keyword>
<keyword evidence="2" id="KW-0592">Phosphate transport</keyword>
<comment type="caution">
    <text evidence="6">The sequence shown here is derived from an EMBL/GenBank/DDBJ whole genome shotgun (WGS) entry which is preliminary data.</text>
</comment>
<dbReference type="PROSITE" id="PS00211">
    <property type="entry name" value="ABC_TRANSPORTER_1"/>
    <property type="match status" value="1"/>
</dbReference>
<dbReference type="HOGENOM" id="CLU_000604_1_22_5"/>
<dbReference type="EMBL" id="AOSK01000127">
    <property type="protein sequence ID" value="EYD73895.1"/>
    <property type="molecule type" value="Genomic_DNA"/>
</dbReference>
<dbReference type="OrthoDB" id="9802264at2"/>
<evidence type="ECO:0000256" key="3">
    <source>
        <dbReference type="ARBA" id="ARBA00022741"/>
    </source>
</evidence>
<dbReference type="PANTHER" id="PTHR43423">
    <property type="entry name" value="ABC TRANSPORTER I FAMILY MEMBER 17"/>
    <property type="match status" value="1"/>
</dbReference>
<gene>
    <name evidence="6" type="ORF">Rumeso_04492</name>
</gene>